<dbReference type="PANTHER" id="PTHR30146">
    <property type="entry name" value="LACI-RELATED TRANSCRIPTIONAL REPRESSOR"/>
    <property type="match status" value="1"/>
</dbReference>
<dbReference type="PROSITE" id="PS50949">
    <property type="entry name" value="HTH_GNTR"/>
    <property type="match status" value="1"/>
</dbReference>
<protein>
    <submittedName>
        <fullName evidence="5">Regulatory protein GntR HTH</fullName>
    </submittedName>
</protein>
<dbReference type="STRING" id="497964.CfE428DRAFT_0271"/>
<evidence type="ECO:0000256" key="3">
    <source>
        <dbReference type="ARBA" id="ARBA00023163"/>
    </source>
</evidence>
<dbReference type="InParanoid" id="B4CUA8"/>
<evidence type="ECO:0000313" key="6">
    <source>
        <dbReference type="Proteomes" id="UP000005824"/>
    </source>
</evidence>
<reference evidence="5 6" key="1">
    <citation type="journal article" date="2011" name="J. Bacteriol.">
        <title>Genome sequence of Chthoniobacter flavus Ellin428, an aerobic heterotrophic soil bacterium.</title>
        <authorList>
            <person name="Kant R."/>
            <person name="van Passel M.W."/>
            <person name="Palva A."/>
            <person name="Lucas S."/>
            <person name="Lapidus A."/>
            <person name="Glavina Del Rio T."/>
            <person name="Dalin E."/>
            <person name="Tice H."/>
            <person name="Bruce D."/>
            <person name="Goodwin L."/>
            <person name="Pitluck S."/>
            <person name="Larimer F.W."/>
            <person name="Land M.L."/>
            <person name="Hauser L."/>
            <person name="Sangwan P."/>
            <person name="de Vos W.M."/>
            <person name="Janssen P.H."/>
            <person name="Smidt H."/>
        </authorList>
    </citation>
    <scope>NUCLEOTIDE SEQUENCE [LARGE SCALE GENOMIC DNA]</scope>
    <source>
        <strain evidence="5 6">Ellin428</strain>
    </source>
</reference>
<keyword evidence="3" id="KW-0804">Transcription</keyword>
<organism evidence="5 6">
    <name type="scientific">Chthoniobacter flavus Ellin428</name>
    <dbReference type="NCBI Taxonomy" id="497964"/>
    <lineage>
        <taxon>Bacteria</taxon>
        <taxon>Pseudomonadati</taxon>
        <taxon>Verrucomicrobiota</taxon>
        <taxon>Spartobacteria</taxon>
        <taxon>Chthoniobacterales</taxon>
        <taxon>Chthoniobacteraceae</taxon>
        <taxon>Chthoniobacter</taxon>
    </lineage>
</organism>
<dbReference type="Gene3D" id="3.40.50.2300">
    <property type="match status" value="2"/>
</dbReference>
<evidence type="ECO:0000256" key="2">
    <source>
        <dbReference type="ARBA" id="ARBA00023125"/>
    </source>
</evidence>
<dbReference type="PRINTS" id="PR00035">
    <property type="entry name" value="HTHGNTR"/>
</dbReference>
<accession>B4CUA8</accession>
<evidence type="ECO:0000256" key="1">
    <source>
        <dbReference type="ARBA" id="ARBA00023015"/>
    </source>
</evidence>
<dbReference type="GO" id="GO:0003700">
    <property type="term" value="F:DNA-binding transcription factor activity"/>
    <property type="evidence" value="ECO:0007669"/>
    <property type="project" value="InterPro"/>
</dbReference>
<dbReference type="SMART" id="SM00345">
    <property type="entry name" value="HTH_GNTR"/>
    <property type="match status" value="1"/>
</dbReference>
<dbReference type="InterPro" id="IPR000524">
    <property type="entry name" value="Tscrpt_reg_HTH_GntR"/>
</dbReference>
<evidence type="ECO:0000313" key="5">
    <source>
        <dbReference type="EMBL" id="EDY22146.1"/>
    </source>
</evidence>
<dbReference type="AlphaFoldDB" id="B4CUA8"/>
<dbReference type="Pfam" id="PF00392">
    <property type="entry name" value="GntR"/>
    <property type="match status" value="1"/>
</dbReference>
<keyword evidence="2" id="KW-0238">DNA-binding</keyword>
<dbReference type="FunCoup" id="B4CUA8">
    <property type="interactions" value="334"/>
</dbReference>
<feature type="domain" description="HTH gntR-type" evidence="4">
    <location>
        <begin position="4"/>
        <end position="72"/>
    </location>
</feature>
<dbReference type="CDD" id="cd07377">
    <property type="entry name" value="WHTH_GntR"/>
    <property type="match status" value="1"/>
</dbReference>
<dbReference type="Proteomes" id="UP000005824">
    <property type="component" value="Unassembled WGS sequence"/>
</dbReference>
<dbReference type="Pfam" id="PF13377">
    <property type="entry name" value="Peripla_BP_3"/>
    <property type="match status" value="1"/>
</dbReference>
<dbReference type="InterPro" id="IPR036388">
    <property type="entry name" value="WH-like_DNA-bd_sf"/>
</dbReference>
<keyword evidence="1" id="KW-0805">Transcription regulation</keyword>
<dbReference type="InterPro" id="IPR028082">
    <property type="entry name" value="Peripla_BP_I"/>
</dbReference>
<dbReference type="InterPro" id="IPR036390">
    <property type="entry name" value="WH_DNA-bd_sf"/>
</dbReference>
<name>B4CUA8_9BACT</name>
<dbReference type="Gene3D" id="1.10.10.10">
    <property type="entry name" value="Winged helix-like DNA-binding domain superfamily/Winged helix DNA-binding domain"/>
    <property type="match status" value="1"/>
</dbReference>
<comment type="caution">
    <text evidence="5">The sequence shown here is derived from an EMBL/GenBank/DDBJ whole genome shotgun (WGS) entry which is preliminary data.</text>
</comment>
<dbReference type="SUPFAM" id="SSF46785">
    <property type="entry name" value="Winged helix' DNA-binding domain"/>
    <property type="match status" value="1"/>
</dbReference>
<evidence type="ECO:0000259" key="4">
    <source>
        <dbReference type="PROSITE" id="PS50949"/>
    </source>
</evidence>
<dbReference type="SUPFAM" id="SSF53822">
    <property type="entry name" value="Periplasmic binding protein-like I"/>
    <property type="match status" value="1"/>
</dbReference>
<proteinExistence type="predicted"/>
<dbReference type="InterPro" id="IPR046335">
    <property type="entry name" value="LacI/GalR-like_sensor"/>
</dbReference>
<dbReference type="EMBL" id="ABVL01000001">
    <property type="protein sequence ID" value="EDY22146.1"/>
    <property type="molecule type" value="Genomic_DNA"/>
</dbReference>
<gene>
    <name evidence="5" type="ORF">CfE428DRAFT_0271</name>
</gene>
<sequence length="378" mass="41269">MNAPSKHQTVSRQLASEITAGKFNRSGRLPSEAQLVKRFGVSRPTIGRALRDLQEQCLIERRAGSGTYLRSGPAPGKAARPTALQLGLIVPSLRRTEIFESICSTLASLARQHDCGLWWSGSTQPAGVDSDMSVEEAEALCGQFIERDVAGVFFAPFEHRADREDANRRIIDRLRTAGIPVVLLDRDIGPFPNRSPLDLVGIDNFAGGFLLAEHLIKLGARRLAYITRPLSASTVDARIAGARTAMLAHGLENPRAFVFTGDPADAKFVRTFTQPRTCDALLCASDQVSALLLQTLSRLRISVPKDVRLVGFDDVRFASLLTVPLTTMEQPCPDLALTAFRAMLERIADPMLPARTLLLTPRLVVRESCGAYQGTRGK</sequence>
<dbReference type="eggNOG" id="COG1609">
    <property type="taxonomic scope" value="Bacteria"/>
</dbReference>
<dbReference type="GO" id="GO:0000976">
    <property type="term" value="F:transcription cis-regulatory region binding"/>
    <property type="evidence" value="ECO:0007669"/>
    <property type="project" value="TreeGrafter"/>
</dbReference>
<dbReference type="CDD" id="cd06267">
    <property type="entry name" value="PBP1_LacI_sugar_binding-like"/>
    <property type="match status" value="1"/>
</dbReference>
<dbReference type="RefSeq" id="WP_006977598.1">
    <property type="nucleotide sequence ID" value="NZ_ABVL01000001.1"/>
</dbReference>
<dbReference type="PANTHER" id="PTHR30146:SF109">
    <property type="entry name" value="HTH-TYPE TRANSCRIPTIONAL REGULATOR GALS"/>
    <property type="match status" value="1"/>
</dbReference>
<keyword evidence="6" id="KW-1185">Reference proteome</keyword>